<dbReference type="AlphaFoldDB" id="A0A193BZL3"/>
<evidence type="ECO:0000313" key="2">
    <source>
        <dbReference type="Proteomes" id="UP000093695"/>
    </source>
</evidence>
<protein>
    <submittedName>
        <fullName evidence="1">Uncharacterized protein</fullName>
    </submittedName>
</protein>
<dbReference type="KEGG" id="aori:SD37_19765"/>
<gene>
    <name evidence="1" type="ORF">SD37_19765</name>
</gene>
<organism evidence="1 2">
    <name type="scientific">Amycolatopsis orientalis</name>
    <name type="common">Nocardia orientalis</name>
    <dbReference type="NCBI Taxonomy" id="31958"/>
    <lineage>
        <taxon>Bacteria</taxon>
        <taxon>Bacillati</taxon>
        <taxon>Actinomycetota</taxon>
        <taxon>Actinomycetes</taxon>
        <taxon>Pseudonocardiales</taxon>
        <taxon>Pseudonocardiaceae</taxon>
        <taxon>Amycolatopsis</taxon>
    </lineage>
</organism>
<sequence length="68" mass="7282">MEDDAGEDDLGAVVGGLFGEPCCQATELFEPVEPLLDHVAELVEVGVEGRWPATVPRSRSAFLVLGWV</sequence>
<accession>A0A193BZL3</accession>
<dbReference type="EMBL" id="CP016174">
    <property type="protein sequence ID" value="ANN17662.1"/>
    <property type="molecule type" value="Genomic_DNA"/>
</dbReference>
<name>A0A193BZL3_AMYOR</name>
<dbReference type="Proteomes" id="UP000093695">
    <property type="component" value="Chromosome"/>
</dbReference>
<keyword evidence="2" id="KW-1185">Reference proteome</keyword>
<reference evidence="1 2" key="1">
    <citation type="journal article" date="2015" name="Genome Announc.">
        <title>Draft Genome Sequence of Norvancomycin-Producing Strain Amycolatopsis orientalis CPCC200066.</title>
        <authorList>
            <person name="Lei X."/>
            <person name="Yuan F."/>
            <person name="Shi Y."/>
            <person name="Li X."/>
            <person name="Wang L."/>
            <person name="Hong B."/>
        </authorList>
    </citation>
    <scope>NUCLEOTIDE SEQUENCE [LARGE SCALE GENOMIC DNA]</scope>
    <source>
        <strain evidence="1 2">B-37</strain>
    </source>
</reference>
<evidence type="ECO:0000313" key="1">
    <source>
        <dbReference type="EMBL" id="ANN17662.1"/>
    </source>
</evidence>
<proteinExistence type="predicted"/>